<evidence type="ECO:0000313" key="2">
    <source>
        <dbReference type="EMBL" id="KAJ5070850.1"/>
    </source>
</evidence>
<feature type="domain" description="DNA/RNA-binding protein Alba-like" evidence="1">
    <location>
        <begin position="10"/>
        <end position="64"/>
    </location>
</feature>
<dbReference type="AlphaFoldDB" id="A0A9Q0LGK8"/>
<protein>
    <submittedName>
        <fullName evidence="2">DNA/RNA-binding protein alba 3</fullName>
    </submittedName>
</protein>
<dbReference type="Proteomes" id="UP001149090">
    <property type="component" value="Unassembled WGS sequence"/>
</dbReference>
<sequence length="110" mass="12274">MSILIPISANSKSSSYYANLIKTHISKGQPLEFSGLGLAISRTIKIVEDLKKAGLITVEKIETSIVEIKTRQSIDNPEYYIQQKPKISIIVQPVENFSEIVLQRMAANQN</sequence>
<dbReference type="InterPro" id="IPR014560">
    <property type="entry name" value="UCP030333_Alba"/>
</dbReference>
<dbReference type="Gene3D" id="3.30.110.20">
    <property type="entry name" value="Alba-like domain"/>
    <property type="match status" value="1"/>
</dbReference>
<dbReference type="Pfam" id="PF01918">
    <property type="entry name" value="Alba"/>
    <property type="match status" value="1"/>
</dbReference>
<dbReference type="SUPFAM" id="SSF82704">
    <property type="entry name" value="AlbA-like"/>
    <property type="match status" value="1"/>
</dbReference>
<proteinExistence type="predicted"/>
<dbReference type="PANTHER" id="PTHR31947:SF36">
    <property type="entry name" value="DNA_RNA-BINDING PROTEIN ALBA-LIKE DOMAIN-CONTAINING PROTEIN"/>
    <property type="match status" value="1"/>
</dbReference>
<organism evidence="2 3">
    <name type="scientific">Anaeramoeba ignava</name>
    <name type="common">Anaerobic marine amoeba</name>
    <dbReference type="NCBI Taxonomy" id="1746090"/>
    <lineage>
        <taxon>Eukaryota</taxon>
        <taxon>Metamonada</taxon>
        <taxon>Anaeramoebidae</taxon>
        <taxon>Anaeramoeba</taxon>
    </lineage>
</organism>
<dbReference type="GO" id="GO:0005634">
    <property type="term" value="C:nucleus"/>
    <property type="evidence" value="ECO:0007669"/>
    <property type="project" value="TreeGrafter"/>
</dbReference>
<dbReference type="InterPro" id="IPR002775">
    <property type="entry name" value="DNA/RNA-bd_Alba-like"/>
</dbReference>
<dbReference type="GO" id="GO:0003723">
    <property type="term" value="F:RNA binding"/>
    <property type="evidence" value="ECO:0007669"/>
    <property type="project" value="TreeGrafter"/>
</dbReference>
<reference evidence="2" key="1">
    <citation type="submission" date="2022-10" db="EMBL/GenBank/DDBJ databases">
        <title>Novel sulphate-reducing endosymbionts in the free-living metamonad Anaeramoeba.</title>
        <authorList>
            <person name="Jerlstrom-Hultqvist J."/>
            <person name="Cepicka I."/>
            <person name="Gallot-Lavallee L."/>
            <person name="Salas-Leiva D."/>
            <person name="Curtis B.A."/>
            <person name="Zahonova K."/>
            <person name="Pipaliya S."/>
            <person name="Dacks J."/>
            <person name="Roger A.J."/>
        </authorList>
    </citation>
    <scope>NUCLEOTIDE SEQUENCE</scope>
    <source>
        <strain evidence="2">BMAN</strain>
    </source>
</reference>
<name>A0A9Q0LGK8_ANAIG</name>
<comment type="caution">
    <text evidence="2">The sequence shown here is derived from an EMBL/GenBank/DDBJ whole genome shotgun (WGS) entry which is preliminary data.</text>
</comment>
<evidence type="ECO:0000313" key="3">
    <source>
        <dbReference type="Proteomes" id="UP001149090"/>
    </source>
</evidence>
<gene>
    <name evidence="2" type="ORF">M0811_01831</name>
</gene>
<dbReference type="InterPro" id="IPR036882">
    <property type="entry name" value="Alba-like_dom_sf"/>
</dbReference>
<evidence type="ECO:0000259" key="1">
    <source>
        <dbReference type="Pfam" id="PF01918"/>
    </source>
</evidence>
<keyword evidence="3" id="KW-1185">Reference proteome</keyword>
<dbReference type="EMBL" id="JAPDFW010000092">
    <property type="protein sequence ID" value="KAJ5070850.1"/>
    <property type="molecule type" value="Genomic_DNA"/>
</dbReference>
<dbReference type="PANTHER" id="PTHR31947">
    <property type="entry name" value="DNA/RNA-BINDING PROTEIN ALBA 3"/>
    <property type="match status" value="1"/>
</dbReference>
<accession>A0A9Q0LGK8</accession>